<sequence length="42" mass="4796">MIRNTRDVSGWRQEDSRRLNGASTRVDTGGSRMTQHSDSRFA</sequence>
<name>A0A6P2GQE5_BURL3</name>
<organism evidence="2 3">
    <name type="scientific">Burkholderia lata (strain ATCC 17760 / DSM 23089 / LMG 22485 / NCIMB 9086 / R18194 / 383)</name>
    <dbReference type="NCBI Taxonomy" id="482957"/>
    <lineage>
        <taxon>Bacteria</taxon>
        <taxon>Pseudomonadati</taxon>
        <taxon>Pseudomonadota</taxon>
        <taxon>Betaproteobacteria</taxon>
        <taxon>Burkholderiales</taxon>
        <taxon>Burkholderiaceae</taxon>
        <taxon>Burkholderia</taxon>
        <taxon>Burkholderia cepacia complex</taxon>
    </lineage>
</organism>
<evidence type="ECO:0000313" key="3">
    <source>
        <dbReference type="Proteomes" id="UP000494218"/>
    </source>
</evidence>
<proteinExistence type="predicted"/>
<dbReference type="RefSeq" id="WP_302479445.1">
    <property type="nucleotide sequence ID" value="NZ_CABVPW010000001.1"/>
</dbReference>
<gene>
    <name evidence="2" type="ORF">BLA23254_00109</name>
</gene>
<accession>A0A6P2GQE5</accession>
<evidence type="ECO:0000313" key="2">
    <source>
        <dbReference type="EMBL" id="VWB06343.1"/>
    </source>
</evidence>
<evidence type="ECO:0000256" key="1">
    <source>
        <dbReference type="SAM" id="MobiDB-lite"/>
    </source>
</evidence>
<dbReference type="AlphaFoldDB" id="A0A6P2GQE5"/>
<protein>
    <submittedName>
        <fullName evidence="2">Uncharacterized protein</fullName>
    </submittedName>
</protein>
<dbReference type="EMBL" id="CABVPW010000001">
    <property type="protein sequence ID" value="VWB06343.1"/>
    <property type="molecule type" value="Genomic_DNA"/>
</dbReference>
<feature type="region of interest" description="Disordered" evidence="1">
    <location>
        <begin position="1"/>
        <end position="42"/>
    </location>
</feature>
<reference evidence="2 3" key="1">
    <citation type="submission" date="2019-09" db="EMBL/GenBank/DDBJ databases">
        <authorList>
            <person name="Depoorter E."/>
        </authorList>
    </citation>
    <scope>NUCLEOTIDE SEQUENCE [LARGE SCALE GENOMIC DNA]</scope>
    <source>
        <strain evidence="2">LMG 23254</strain>
    </source>
</reference>
<feature type="compositionally biased region" description="Polar residues" evidence="1">
    <location>
        <begin position="21"/>
        <end position="34"/>
    </location>
</feature>
<dbReference type="Proteomes" id="UP000494218">
    <property type="component" value="Unassembled WGS sequence"/>
</dbReference>